<dbReference type="STRING" id="74545.EU96_1690"/>
<name>A0A0A2A996_PROMR</name>
<gene>
    <name evidence="1" type="ORF">EU96_1690</name>
</gene>
<evidence type="ECO:0000313" key="2">
    <source>
        <dbReference type="Proteomes" id="UP000030445"/>
    </source>
</evidence>
<dbReference type="RefSeq" id="WP_416406658.1">
    <property type="nucleotide sequence ID" value="NZ_CP138951.1"/>
</dbReference>
<protein>
    <submittedName>
        <fullName evidence="1">Uncharacterized protein</fullName>
    </submittedName>
</protein>
<comment type="caution">
    <text evidence="1">The sequence shown here is derived from an EMBL/GenBank/DDBJ whole genome shotgun (WGS) entry which is preliminary data.</text>
</comment>
<sequence>MSNTKQLQKLKNLNVKAEKCLTRDEAKKILIKANKAQSKINF</sequence>
<reference evidence="2" key="1">
    <citation type="journal article" date="2014" name="Sci. Data">
        <title>Genomes of diverse isolates of the marine cyanobacterium Prochlorococcus.</title>
        <authorList>
            <person name="Biller S."/>
            <person name="Berube P."/>
            <person name="Thompson J."/>
            <person name="Kelly L."/>
            <person name="Roggensack S."/>
            <person name="Awad L."/>
            <person name="Roache-Johnson K."/>
            <person name="Ding H."/>
            <person name="Giovannoni S.J."/>
            <person name="Moore L.R."/>
            <person name="Chisholm S.W."/>
        </authorList>
    </citation>
    <scope>NUCLEOTIDE SEQUENCE [LARGE SCALE GENOMIC DNA]</scope>
    <source>
        <strain evidence="2">MIT 9302</strain>
    </source>
</reference>
<organism evidence="1 2">
    <name type="scientific">Prochlorococcus marinus str. MIT 9302</name>
    <dbReference type="NCBI Taxonomy" id="74545"/>
    <lineage>
        <taxon>Bacteria</taxon>
        <taxon>Bacillati</taxon>
        <taxon>Cyanobacteriota</taxon>
        <taxon>Cyanophyceae</taxon>
        <taxon>Synechococcales</taxon>
        <taxon>Prochlorococcaceae</taxon>
        <taxon>Prochlorococcus</taxon>
    </lineage>
</organism>
<dbReference type="EMBL" id="JNAM01000011">
    <property type="protein sequence ID" value="KGF97049.1"/>
    <property type="molecule type" value="Genomic_DNA"/>
</dbReference>
<accession>A0A0A2A996</accession>
<evidence type="ECO:0000313" key="1">
    <source>
        <dbReference type="EMBL" id="KGF97049.1"/>
    </source>
</evidence>
<dbReference type="Proteomes" id="UP000030445">
    <property type="component" value="Unassembled WGS sequence"/>
</dbReference>
<dbReference type="AlphaFoldDB" id="A0A0A2A996"/>
<proteinExistence type="predicted"/>